<name>A0A372MD87_9SPIR</name>
<evidence type="ECO:0000256" key="1">
    <source>
        <dbReference type="ARBA" id="ARBA00005695"/>
    </source>
</evidence>
<dbReference type="EMBL" id="QUWK01000021">
    <property type="protein sequence ID" value="RFU93742.1"/>
    <property type="molecule type" value="Genomic_DNA"/>
</dbReference>
<dbReference type="InterPro" id="IPR039424">
    <property type="entry name" value="SBP_5"/>
</dbReference>
<dbReference type="PIRSF" id="PIRSF002741">
    <property type="entry name" value="MppA"/>
    <property type="match status" value="1"/>
</dbReference>
<comment type="caution">
    <text evidence="6">The sequence shown here is derived from an EMBL/GenBank/DDBJ whole genome shotgun (WGS) entry which is preliminary data.</text>
</comment>
<dbReference type="GO" id="GO:1904680">
    <property type="term" value="F:peptide transmembrane transporter activity"/>
    <property type="evidence" value="ECO:0007669"/>
    <property type="project" value="TreeGrafter"/>
</dbReference>
<protein>
    <submittedName>
        <fullName evidence="6">ABC transporter substrate-binding protein</fullName>
    </submittedName>
</protein>
<dbReference type="SUPFAM" id="SSF53850">
    <property type="entry name" value="Periplasmic binding protein-like II"/>
    <property type="match status" value="1"/>
</dbReference>
<dbReference type="RefSeq" id="WP_117331508.1">
    <property type="nucleotide sequence ID" value="NZ_QUWK01000021.1"/>
</dbReference>
<evidence type="ECO:0000256" key="4">
    <source>
        <dbReference type="SAM" id="SignalP"/>
    </source>
</evidence>
<evidence type="ECO:0000313" key="6">
    <source>
        <dbReference type="EMBL" id="RFU93742.1"/>
    </source>
</evidence>
<dbReference type="Gene3D" id="3.10.105.10">
    <property type="entry name" value="Dipeptide-binding Protein, Domain 3"/>
    <property type="match status" value="1"/>
</dbReference>
<dbReference type="Proteomes" id="UP000264002">
    <property type="component" value="Unassembled WGS sequence"/>
</dbReference>
<dbReference type="Pfam" id="PF00496">
    <property type="entry name" value="SBP_bac_5"/>
    <property type="match status" value="1"/>
</dbReference>
<dbReference type="GO" id="GO:0015833">
    <property type="term" value="P:peptide transport"/>
    <property type="evidence" value="ECO:0007669"/>
    <property type="project" value="TreeGrafter"/>
</dbReference>
<feature type="domain" description="Solute-binding protein family 5" evidence="5">
    <location>
        <begin position="77"/>
        <end position="423"/>
    </location>
</feature>
<gene>
    <name evidence="6" type="ORF">DYP60_13310</name>
</gene>
<proteinExistence type="inferred from homology"/>
<reference evidence="7" key="1">
    <citation type="submission" date="2018-08" db="EMBL/GenBank/DDBJ databases">
        <authorList>
            <person name="Grouzdev D.S."/>
            <person name="Krutkina M.S."/>
        </authorList>
    </citation>
    <scope>NUCLEOTIDE SEQUENCE [LARGE SCALE GENOMIC DNA]</scope>
    <source>
        <strain evidence="7">4-11</strain>
    </source>
</reference>
<organism evidence="6 7">
    <name type="scientific">Sphaerochaeta halotolerans</name>
    <dbReference type="NCBI Taxonomy" id="2293840"/>
    <lineage>
        <taxon>Bacteria</taxon>
        <taxon>Pseudomonadati</taxon>
        <taxon>Spirochaetota</taxon>
        <taxon>Spirochaetia</taxon>
        <taxon>Spirochaetales</taxon>
        <taxon>Sphaerochaetaceae</taxon>
        <taxon>Sphaerochaeta</taxon>
    </lineage>
</organism>
<dbReference type="GO" id="GO:0030288">
    <property type="term" value="C:outer membrane-bounded periplasmic space"/>
    <property type="evidence" value="ECO:0007669"/>
    <property type="project" value="UniProtKB-ARBA"/>
</dbReference>
<evidence type="ECO:0000256" key="3">
    <source>
        <dbReference type="ARBA" id="ARBA00022729"/>
    </source>
</evidence>
<evidence type="ECO:0000313" key="7">
    <source>
        <dbReference type="Proteomes" id="UP000264002"/>
    </source>
</evidence>
<comment type="similarity">
    <text evidence="1">Belongs to the bacterial solute-binding protein 5 family.</text>
</comment>
<feature type="signal peptide" evidence="4">
    <location>
        <begin position="1"/>
        <end position="20"/>
    </location>
</feature>
<keyword evidence="3 4" id="KW-0732">Signal</keyword>
<evidence type="ECO:0000259" key="5">
    <source>
        <dbReference type="Pfam" id="PF00496"/>
    </source>
</evidence>
<dbReference type="PANTHER" id="PTHR30290:SF9">
    <property type="entry name" value="OLIGOPEPTIDE-BINDING PROTEIN APPA"/>
    <property type="match status" value="1"/>
</dbReference>
<dbReference type="InterPro" id="IPR030678">
    <property type="entry name" value="Peptide/Ni-bd"/>
</dbReference>
<accession>A0A372MD87</accession>
<reference evidence="6 7" key="2">
    <citation type="submission" date="2018-09" db="EMBL/GenBank/DDBJ databases">
        <title>Genome of Sphaerochaeta halotolerans strain 4-11.</title>
        <authorList>
            <person name="Nazina T.N."/>
            <person name="Sokolova D.S."/>
        </authorList>
    </citation>
    <scope>NUCLEOTIDE SEQUENCE [LARGE SCALE GENOMIC DNA]</scope>
    <source>
        <strain evidence="6 7">4-11</strain>
    </source>
</reference>
<dbReference type="PANTHER" id="PTHR30290">
    <property type="entry name" value="PERIPLASMIC BINDING COMPONENT OF ABC TRANSPORTER"/>
    <property type="match status" value="1"/>
</dbReference>
<feature type="chain" id="PRO_5016886704" evidence="4">
    <location>
        <begin position="21"/>
        <end position="503"/>
    </location>
</feature>
<sequence>MKKLSIVVCLFALAISSITATGVKEVKPNEAMVPSVVRTNIGSEPDSLDPWKSAATDTEAIFHNVFEGLMLYDTNGKMIPGLAESVVIAPDGLTYTFKLRKNVLFHNGKPFDSADVVYTYNNLTGMSGEKAVSSKFSLIKNINAPDAYTFVITLVEPSAGFLSLTSIPIVPEGYTNQAEHPVGTGPYRFVEYTPGQRIVLERNEAYYDANRMPKIKRAEIYIMTDEAAIVSGLQSGQLDFASITAEDAKQLSSDYTIYNAPQNMVQIFALNNEDPIFSDVRVRQAVNYALNKQDVIDGVFGGYATKLDSNFSPVMGMYYNDTLSGYYEQNLAKAKQLLLEAGYPNGFKMTITVPSNYQAHIDTAQIFAQQLAAIGIKATIQPIEWATWLDQVYTKAQYQSTIIGLTGKLDPDSVLGRYTTTYPMNFFKFSNARYDALITKAKVETNDAARISMYKECQKILTENAAAVYVCDPNLTVAARKDLKGYVFYPVGFMDLSTLYFEE</sequence>
<evidence type="ECO:0000256" key="2">
    <source>
        <dbReference type="ARBA" id="ARBA00022448"/>
    </source>
</evidence>
<dbReference type="AlphaFoldDB" id="A0A372MD87"/>
<keyword evidence="2" id="KW-0813">Transport</keyword>
<dbReference type="GO" id="GO:0043190">
    <property type="term" value="C:ATP-binding cassette (ABC) transporter complex"/>
    <property type="evidence" value="ECO:0007669"/>
    <property type="project" value="InterPro"/>
</dbReference>
<keyword evidence="7" id="KW-1185">Reference proteome</keyword>
<dbReference type="Gene3D" id="3.40.190.10">
    <property type="entry name" value="Periplasmic binding protein-like II"/>
    <property type="match status" value="1"/>
</dbReference>
<dbReference type="InterPro" id="IPR000914">
    <property type="entry name" value="SBP_5_dom"/>
</dbReference>
<dbReference type="OrthoDB" id="304884at2"/>